<comment type="caution">
    <text evidence="1">The sequence shown here is derived from an EMBL/GenBank/DDBJ whole genome shotgun (WGS) entry which is preliminary data.</text>
</comment>
<dbReference type="AlphaFoldDB" id="A0AAN8BY40"/>
<proteinExistence type="predicted"/>
<dbReference type="Proteomes" id="UP001335648">
    <property type="component" value="Unassembled WGS sequence"/>
</dbReference>
<accession>A0AAN8BY40</accession>
<name>A0AAN8BY40_9TELE</name>
<organism evidence="1 2">
    <name type="scientific">Champsocephalus esox</name>
    <name type="common">pike icefish</name>
    <dbReference type="NCBI Taxonomy" id="159716"/>
    <lineage>
        <taxon>Eukaryota</taxon>
        <taxon>Metazoa</taxon>
        <taxon>Chordata</taxon>
        <taxon>Craniata</taxon>
        <taxon>Vertebrata</taxon>
        <taxon>Euteleostomi</taxon>
        <taxon>Actinopterygii</taxon>
        <taxon>Neopterygii</taxon>
        <taxon>Teleostei</taxon>
        <taxon>Neoteleostei</taxon>
        <taxon>Acanthomorphata</taxon>
        <taxon>Eupercaria</taxon>
        <taxon>Perciformes</taxon>
        <taxon>Notothenioidei</taxon>
        <taxon>Channichthyidae</taxon>
        <taxon>Champsocephalus</taxon>
    </lineage>
</organism>
<sequence length="79" mass="9270">MKKVQMWCCGLTCPTFHHFRATLGEFPQRRHHSFQWRRRLEPKDMLQDISQGVQLPTTRSSETQRRGAGYCGRVMTTAC</sequence>
<reference evidence="1 2" key="1">
    <citation type="journal article" date="2023" name="Mol. Biol. Evol.">
        <title>Genomics of Secondarily Temperate Adaptation in the Only Non-Antarctic Icefish.</title>
        <authorList>
            <person name="Rivera-Colon A.G."/>
            <person name="Rayamajhi N."/>
            <person name="Minhas B.F."/>
            <person name="Madrigal G."/>
            <person name="Bilyk K.T."/>
            <person name="Yoon V."/>
            <person name="Hune M."/>
            <person name="Gregory S."/>
            <person name="Cheng C.H.C."/>
            <person name="Catchen J.M."/>
        </authorList>
    </citation>
    <scope>NUCLEOTIDE SEQUENCE [LARGE SCALE GENOMIC DNA]</scope>
    <source>
        <strain evidence="1">JC2023a</strain>
    </source>
</reference>
<evidence type="ECO:0000313" key="2">
    <source>
        <dbReference type="Proteomes" id="UP001335648"/>
    </source>
</evidence>
<gene>
    <name evidence="1" type="ORF">CesoFtcFv8_012670</name>
</gene>
<keyword evidence="2" id="KW-1185">Reference proteome</keyword>
<evidence type="ECO:0000313" key="1">
    <source>
        <dbReference type="EMBL" id="KAK5892275.1"/>
    </source>
</evidence>
<protein>
    <submittedName>
        <fullName evidence="1">Uncharacterized protein</fullName>
    </submittedName>
</protein>
<dbReference type="EMBL" id="JAULUE010002055">
    <property type="protein sequence ID" value="KAK5892275.1"/>
    <property type="molecule type" value="Genomic_DNA"/>
</dbReference>